<feature type="non-terminal residue" evidence="1">
    <location>
        <position position="50"/>
    </location>
</feature>
<protein>
    <submittedName>
        <fullName evidence="1">5276_t:CDS:1</fullName>
    </submittedName>
</protein>
<accession>A0A9N9PD78</accession>
<comment type="caution">
    <text evidence="1">The sequence shown here is derived from an EMBL/GenBank/DDBJ whole genome shotgun (WGS) entry which is preliminary data.</text>
</comment>
<proteinExistence type="predicted"/>
<evidence type="ECO:0000313" key="1">
    <source>
        <dbReference type="EMBL" id="CAG8809298.1"/>
    </source>
</evidence>
<dbReference type="Proteomes" id="UP000789405">
    <property type="component" value="Unassembled WGS sequence"/>
</dbReference>
<dbReference type="AlphaFoldDB" id="A0A9N9PD78"/>
<keyword evidence="2" id="KW-1185">Reference proteome</keyword>
<sequence length="50" mass="5729">SSYIENLKENLSNGFTATFGLLEELSHLDFFEEFKAFANSDIVEPEKFPL</sequence>
<organism evidence="1 2">
    <name type="scientific">Dentiscutata erythropus</name>
    <dbReference type="NCBI Taxonomy" id="1348616"/>
    <lineage>
        <taxon>Eukaryota</taxon>
        <taxon>Fungi</taxon>
        <taxon>Fungi incertae sedis</taxon>
        <taxon>Mucoromycota</taxon>
        <taxon>Glomeromycotina</taxon>
        <taxon>Glomeromycetes</taxon>
        <taxon>Diversisporales</taxon>
        <taxon>Gigasporaceae</taxon>
        <taxon>Dentiscutata</taxon>
    </lineage>
</organism>
<dbReference type="EMBL" id="CAJVPY010044912">
    <property type="protein sequence ID" value="CAG8809298.1"/>
    <property type="molecule type" value="Genomic_DNA"/>
</dbReference>
<evidence type="ECO:0000313" key="2">
    <source>
        <dbReference type="Proteomes" id="UP000789405"/>
    </source>
</evidence>
<reference evidence="1" key="1">
    <citation type="submission" date="2021-06" db="EMBL/GenBank/DDBJ databases">
        <authorList>
            <person name="Kallberg Y."/>
            <person name="Tangrot J."/>
            <person name="Rosling A."/>
        </authorList>
    </citation>
    <scope>NUCLEOTIDE SEQUENCE</scope>
    <source>
        <strain evidence="1">MA453B</strain>
    </source>
</reference>
<name>A0A9N9PD78_9GLOM</name>
<feature type="non-terminal residue" evidence="1">
    <location>
        <position position="1"/>
    </location>
</feature>
<gene>
    <name evidence="1" type="ORF">DERYTH_LOCUS25069</name>
</gene>